<name>A0ABW8EQQ5_STRT5</name>
<accession>A0ABW8EQQ5</accession>
<evidence type="ECO:0000313" key="1">
    <source>
        <dbReference type="EMBL" id="MFJ2824968.1"/>
    </source>
</evidence>
<comment type="caution">
    <text evidence="1">The sequence shown here is derived from an EMBL/GenBank/DDBJ whole genome shotgun (WGS) entry which is preliminary data.</text>
</comment>
<gene>
    <name evidence="1" type="ORF">ACIO7M_28235</name>
</gene>
<proteinExistence type="predicted"/>
<protein>
    <submittedName>
        <fullName evidence="1">Uncharacterized protein</fullName>
    </submittedName>
</protein>
<sequence>MSVNIDLAFTVTGLADRQQAEDVVRAVQELLHDESLENQVSHGWSVDDGGAFFVSGESDHPLGITRFYLWQPHFEGLFAATVAGVAPAAVHEIRWGYPDEDY</sequence>
<dbReference type="Proteomes" id="UP001617351">
    <property type="component" value="Unassembled WGS sequence"/>
</dbReference>
<dbReference type="EMBL" id="JBIUYY010000015">
    <property type="protein sequence ID" value="MFJ2824968.1"/>
    <property type="molecule type" value="Genomic_DNA"/>
</dbReference>
<evidence type="ECO:0000313" key="2">
    <source>
        <dbReference type="Proteomes" id="UP001617351"/>
    </source>
</evidence>
<reference evidence="1 2" key="1">
    <citation type="submission" date="2024-10" db="EMBL/GenBank/DDBJ databases">
        <title>The Natural Products Discovery Center: Release of the First 8490 Sequenced Strains for Exploring Actinobacteria Biosynthetic Diversity.</title>
        <authorList>
            <person name="Kalkreuter E."/>
            <person name="Kautsar S.A."/>
            <person name="Yang D."/>
            <person name="Bader C.D."/>
            <person name="Teijaro C.N."/>
            <person name="Fluegel L."/>
            <person name="Davis C.M."/>
            <person name="Simpson J.R."/>
            <person name="Lauterbach L."/>
            <person name="Steele A.D."/>
            <person name="Gui C."/>
            <person name="Meng S."/>
            <person name="Li G."/>
            <person name="Viehrig K."/>
            <person name="Ye F."/>
            <person name="Su P."/>
            <person name="Kiefer A.F."/>
            <person name="Nichols A."/>
            <person name="Cepeda A.J."/>
            <person name="Yan W."/>
            <person name="Fan B."/>
            <person name="Jiang Y."/>
            <person name="Adhikari A."/>
            <person name="Zheng C.-J."/>
            <person name="Schuster L."/>
            <person name="Cowan T.M."/>
            <person name="Smanski M.J."/>
            <person name="Chevrette M.G."/>
            <person name="De Carvalho L.P.S."/>
            <person name="Shen B."/>
        </authorList>
    </citation>
    <scope>NUCLEOTIDE SEQUENCE [LARGE SCALE GENOMIC DNA]</scope>
    <source>
        <strain evidence="1 2">NPDC087220</strain>
    </source>
</reference>
<dbReference type="RefSeq" id="WP_402385862.1">
    <property type="nucleotide sequence ID" value="NZ_JBIUYY010000015.1"/>
</dbReference>
<organism evidence="1 2">
    <name type="scientific">Streptomyces toxytricini</name>
    <name type="common">Actinomyces toxytricini</name>
    <dbReference type="NCBI Taxonomy" id="67369"/>
    <lineage>
        <taxon>Bacteria</taxon>
        <taxon>Bacillati</taxon>
        <taxon>Actinomycetota</taxon>
        <taxon>Actinomycetes</taxon>
        <taxon>Kitasatosporales</taxon>
        <taxon>Streptomycetaceae</taxon>
        <taxon>Streptomyces</taxon>
    </lineage>
</organism>
<keyword evidence="2" id="KW-1185">Reference proteome</keyword>